<evidence type="ECO:0000259" key="2">
    <source>
        <dbReference type="PROSITE" id="PS50110"/>
    </source>
</evidence>
<dbReference type="InterPro" id="IPR001789">
    <property type="entry name" value="Sig_transdc_resp-reg_receiver"/>
</dbReference>
<dbReference type="GO" id="GO:0003677">
    <property type="term" value="F:DNA binding"/>
    <property type="evidence" value="ECO:0007669"/>
    <property type="project" value="InterPro"/>
</dbReference>
<gene>
    <name evidence="4" type="ORF">SAMN05444128_3984</name>
</gene>
<dbReference type="PANTHER" id="PTHR37299:SF1">
    <property type="entry name" value="STAGE 0 SPORULATION PROTEIN A HOMOLOG"/>
    <property type="match status" value="1"/>
</dbReference>
<keyword evidence="1" id="KW-0597">Phosphoprotein</keyword>
<dbReference type="SUPFAM" id="SSF52172">
    <property type="entry name" value="CheY-like"/>
    <property type="match status" value="1"/>
</dbReference>
<evidence type="ECO:0000313" key="4">
    <source>
        <dbReference type="EMBL" id="SIT95247.1"/>
    </source>
</evidence>
<dbReference type="SMART" id="SM00448">
    <property type="entry name" value="REC"/>
    <property type="match status" value="1"/>
</dbReference>
<accession>A0A1R3XTP8</accession>
<dbReference type="Proteomes" id="UP000187181">
    <property type="component" value="Unassembled WGS sequence"/>
</dbReference>
<feature type="domain" description="Response regulatory" evidence="2">
    <location>
        <begin position="3"/>
        <end position="116"/>
    </location>
</feature>
<dbReference type="RefSeq" id="WP_076672462.1">
    <property type="nucleotide sequence ID" value="NZ_FTPP01000006.1"/>
</dbReference>
<evidence type="ECO:0000313" key="5">
    <source>
        <dbReference type="Proteomes" id="UP000187181"/>
    </source>
</evidence>
<dbReference type="Gene3D" id="3.40.50.2300">
    <property type="match status" value="1"/>
</dbReference>
<dbReference type="AlphaFoldDB" id="A0A1R3XTP8"/>
<proteinExistence type="predicted"/>
<dbReference type="STRING" id="1317125.SAMN05444128_3984"/>
<feature type="domain" description="HTH LytTR-type" evidence="3">
    <location>
        <begin position="151"/>
        <end position="202"/>
    </location>
</feature>
<evidence type="ECO:0000259" key="3">
    <source>
        <dbReference type="PROSITE" id="PS50930"/>
    </source>
</evidence>
<reference evidence="5" key="1">
    <citation type="submission" date="2017-01" db="EMBL/GenBank/DDBJ databases">
        <authorList>
            <person name="Varghese N."/>
            <person name="Submissions S."/>
        </authorList>
    </citation>
    <scope>NUCLEOTIDE SEQUENCE [LARGE SCALE GENOMIC DNA]</scope>
    <source>
        <strain evidence="5">LP100</strain>
    </source>
</reference>
<dbReference type="InterPro" id="IPR007492">
    <property type="entry name" value="LytTR_DNA-bd_dom"/>
</dbReference>
<dbReference type="EMBL" id="FTPP01000006">
    <property type="protein sequence ID" value="SIT95247.1"/>
    <property type="molecule type" value="Genomic_DNA"/>
</dbReference>
<protein>
    <submittedName>
        <fullName evidence="4">Two component transcriptional regulator, LytTR family</fullName>
    </submittedName>
</protein>
<dbReference type="PROSITE" id="PS50930">
    <property type="entry name" value="HTH_LYTTR"/>
    <property type="match status" value="1"/>
</dbReference>
<dbReference type="GO" id="GO:0000156">
    <property type="term" value="F:phosphorelay response regulator activity"/>
    <property type="evidence" value="ECO:0007669"/>
    <property type="project" value="InterPro"/>
</dbReference>
<name>A0A1R3XTP8_9BACT</name>
<dbReference type="InterPro" id="IPR011006">
    <property type="entry name" value="CheY-like_superfamily"/>
</dbReference>
<dbReference type="OrthoDB" id="1646880at2"/>
<keyword evidence="5" id="KW-1185">Reference proteome</keyword>
<dbReference type="Pfam" id="PF00072">
    <property type="entry name" value="Response_reg"/>
    <property type="match status" value="1"/>
</dbReference>
<dbReference type="Pfam" id="PF04397">
    <property type="entry name" value="LytTR"/>
    <property type="match status" value="1"/>
</dbReference>
<sequence>MITCYIVDDEAHAIQVLTRYIQQTPGLQLLGSEENPLLALDAITRGLYKPDIVFADVEMPQLSGVKLAELLAPHTRVVFTTAYSGFALDAFDRDAVDYLLKPILYERFLVSVTRIRERRNALSPFSGKEEAYCYVKGDSRGKLVRVVLSHIQYIQAMQNYLILHLRDKKVITYLTLQELEERLPAGAFTRVHKSFIVPYAKVHTVEGNQVILENQDVVPLGPSYREPFLQNVNARLIKSKRLP</sequence>
<dbReference type="Gene3D" id="2.40.50.1020">
    <property type="entry name" value="LytTr DNA-binding domain"/>
    <property type="match status" value="1"/>
</dbReference>
<dbReference type="PANTHER" id="PTHR37299">
    <property type="entry name" value="TRANSCRIPTIONAL REGULATOR-RELATED"/>
    <property type="match status" value="1"/>
</dbReference>
<feature type="modified residue" description="4-aspartylphosphate" evidence="1">
    <location>
        <position position="56"/>
    </location>
</feature>
<dbReference type="PROSITE" id="PS50110">
    <property type="entry name" value="RESPONSE_REGULATORY"/>
    <property type="match status" value="1"/>
</dbReference>
<evidence type="ECO:0000256" key="1">
    <source>
        <dbReference type="PROSITE-ProRule" id="PRU00169"/>
    </source>
</evidence>
<dbReference type="InterPro" id="IPR046947">
    <property type="entry name" value="LytR-like"/>
</dbReference>
<organism evidence="4 5">
    <name type="scientific">Pontibacter indicus</name>
    <dbReference type="NCBI Taxonomy" id="1317125"/>
    <lineage>
        <taxon>Bacteria</taxon>
        <taxon>Pseudomonadati</taxon>
        <taxon>Bacteroidota</taxon>
        <taxon>Cytophagia</taxon>
        <taxon>Cytophagales</taxon>
        <taxon>Hymenobacteraceae</taxon>
        <taxon>Pontibacter</taxon>
    </lineage>
</organism>
<dbReference type="SMART" id="SM00850">
    <property type="entry name" value="LytTR"/>
    <property type="match status" value="1"/>
</dbReference>